<name>A0A2S9DV46_PSECE</name>
<evidence type="ECO:0000259" key="8">
    <source>
        <dbReference type="PROSITE" id="PS01124"/>
    </source>
</evidence>
<dbReference type="Gene3D" id="1.10.10.60">
    <property type="entry name" value="Homeodomain-like"/>
    <property type="match status" value="1"/>
</dbReference>
<dbReference type="InterPro" id="IPR050204">
    <property type="entry name" value="AraC_XylS_family_regulators"/>
</dbReference>
<dbReference type="SUPFAM" id="SSF51215">
    <property type="entry name" value="Regulatory protein AraC"/>
    <property type="match status" value="1"/>
</dbReference>
<dbReference type="PANTHER" id="PTHR46796:SF2">
    <property type="entry name" value="TRANSCRIPTIONAL REGULATORY PROTEIN"/>
    <property type="match status" value="1"/>
</dbReference>
<dbReference type="Pfam" id="PF12833">
    <property type="entry name" value="HTH_18"/>
    <property type="match status" value="1"/>
</dbReference>
<evidence type="ECO:0000256" key="4">
    <source>
        <dbReference type="ARBA" id="ARBA00023159"/>
    </source>
</evidence>
<protein>
    <submittedName>
        <fullName evidence="9">AraC family transcriptional regulator</fullName>
    </submittedName>
</protein>
<evidence type="ECO:0000256" key="7">
    <source>
        <dbReference type="SAM" id="MobiDB-lite"/>
    </source>
</evidence>
<dbReference type="PROSITE" id="PS00041">
    <property type="entry name" value="HTH_ARAC_FAMILY_1"/>
    <property type="match status" value="1"/>
</dbReference>
<dbReference type="GO" id="GO:0043565">
    <property type="term" value="F:sequence-specific DNA binding"/>
    <property type="evidence" value="ECO:0007669"/>
    <property type="project" value="InterPro"/>
</dbReference>
<comment type="caution">
    <text evidence="9">The sequence shown here is derived from an EMBL/GenBank/DDBJ whole genome shotgun (WGS) entry which is preliminary data.</text>
</comment>
<evidence type="ECO:0000256" key="6">
    <source>
        <dbReference type="ARBA" id="ARBA00037345"/>
    </source>
</evidence>
<dbReference type="InterPro" id="IPR003313">
    <property type="entry name" value="AraC-bd"/>
</dbReference>
<dbReference type="SMART" id="SM00342">
    <property type="entry name" value="HTH_ARAC"/>
    <property type="match status" value="1"/>
</dbReference>
<accession>A0A2S9DV46</accession>
<evidence type="ECO:0000256" key="2">
    <source>
        <dbReference type="ARBA" id="ARBA00023015"/>
    </source>
</evidence>
<keyword evidence="4" id="KW-0010">Activator</keyword>
<keyword evidence="3" id="KW-0238">DNA-binding</keyword>
<dbReference type="AlphaFoldDB" id="A0A2S9DV46"/>
<dbReference type="InterPro" id="IPR014710">
    <property type="entry name" value="RmlC-like_jellyroll"/>
</dbReference>
<dbReference type="SUPFAM" id="SSF46689">
    <property type="entry name" value="Homeodomain-like"/>
    <property type="match status" value="2"/>
</dbReference>
<dbReference type="PANTHER" id="PTHR46796">
    <property type="entry name" value="HTH-TYPE TRANSCRIPTIONAL ACTIVATOR RHAS-RELATED"/>
    <property type="match status" value="1"/>
</dbReference>
<evidence type="ECO:0000256" key="5">
    <source>
        <dbReference type="ARBA" id="ARBA00023163"/>
    </source>
</evidence>
<dbReference type="RefSeq" id="WP_105227057.1">
    <property type="nucleotide sequence ID" value="NZ_PCQE01000011.1"/>
</dbReference>
<dbReference type="PRINTS" id="PR00032">
    <property type="entry name" value="HTHARAC"/>
</dbReference>
<dbReference type="Gene3D" id="2.60.120.10">
    <property type="entry name" value="Jelly Rolls"/>
    <property type="match status" value="1"/>
</dbReference>
<sequence length="297" mass="33890">MSLSPIARPADTPRFWRDERLPFIEARSIADGRKVTYTRHAHEHFSIGAITTGCSYYHYGAHTFEISAGTVVLMNPGDVHACNPIHDQPWSYHMLYLDTPWLTDLQYQLGFSTDQGYRPFDTPHTRDTGLYHGLLDLYRTLVDEQAELLQKQSALVSYFTEVQQRLNPPLTPVREVNHKLERAADYIRAHCTQALKLEDICQAAELSPSYLIRAFKHYYGLTPHAFMVNRRIQFARSQLRNGALIADVALAAGFADQAHFQRTFKQHFAATPGQYRENLKPSANNPHWPPATRPLSG</sequence>
<dbReference type="Pfam" id="PF02311">
    <property type="entry name" value="AraC_binding"/>
    <property type="match status" value="1"/>
</dbReference>
<evidence type="ECO:0000313" key="10">
    <source>
        <dbReference type="Proteomes" id="UP000239458"/>
    </source>
</evidence>
<dbReference type="GO" id="GO:0009893">
    <property type="term" value="P:positive regulation of metabolic process"/>
    <property type="evidence" value="ECO:0007669"/>
    <property type="project" value="UniProtKB-ARBA"/>
</dbReference>
<keyword evidence="2" id="KW-0805">Transcription regulation</keyword>
<proteinExistence type="predicted"/>
<dbReference type="PROSITE" id="PS01124">
    <property type="entry name" value="HTH_ARAC_FAMILY_2"/>
    <property type="match status" value="1"/>
</dbReference>
<comment type="subcellular location">
    <subcellularLocation>
        <location evidence="1">Cytoplasm</location>
    </subcellularLocation>
</comment>
<dbReference type="EMBL" id="PCQE01000011">
    <property type="protein sequence ID" value="PRC06451.1"/>
    <property type="molecule type" value="Genomic_DNA"/>
</dbReference>
<dbReference type="InterPro" id="IPR020449">
    <property type="entry name" value="Tscrpt_reg_AraC-type_HTH"/>
</dbReference>
<dbReference type="InterPro" id="IPR037923">
    <property type="entry name" value="HTH-like"/>
</dbReference>
<dbReference type="InterPro" id="IPR018060">
    <property type="entry name" value="HTH_AraC"/>
</dbReference>
<reference evidence="9 10" key="1">
    <citation type="submission" date="2017-09" db="EMBL/GenBank/DDBJ databases">
        <title>Genomic, metabolic, and phenotypic characteristics of bacterial isolates from the natural microbiome of the model nematode Caenorhabditis elegans.</title>
        <authorList>
            <person name="Zimmermann J."/>
            <person name="Obeng N."/>
            <person name="Yang W."/>
            <person name="Obeng O."/>
            <person name="Kissoyan K."/>
            <person name="Pees B."/>
            <person name="Dirksen P."/>
            <person name="Hoppner M."/>
            <person name="Franke A."/>
            <person name="Rosenstiel P."/>
            <person name="Leippe M."/>
            <person name="Dierking K."/>
            <person name="Kaleta C."/>
            <person name="Schulenburg H."/>
        </authorList>
    </citation>
    <scope>NUCLEOTIDE SEQUENCE [LARGE SCALE GENOMIC DNA]</scope>
    <source>
        <strain evidence="9 10">MYb184</strain>
    </source>
</reference>
<keyword evidence="5" id="KW-0804">Transcription</keyword>
<evidence type="ECO:0000256" key="3">
    <source>
        <dbReference type="ARBA" id="ARBA00023125"/>
    </source>
</evidence>
<feature type="compositionally biased region" description="Pro residues" evidence="7">
    <location>
        <begin position="287"/>
        <end position="297"/>
    </location>
</feature>
<dbReference type="InterPro" id="IPR018062">
    <property type="entry name" value="HTH_AraC-typ_CS"/>
</dbReference>
<dbReference type="STRING" id="651740.SAMN04490182_1633"/>
<dbReference type="GO" id="GO:0005737">
    <property type="term" value="C:cytoplasm"/>
    <property type="evidence" value="ECO:0007669"/>
    <property type="project" value="UniProtKB-SubCell"/>
</dbReference>
<organism evidence="9 10">
    <name type="scientific">Pseudomonas cedrina</name>
    <dbReference type="NCBI Taxonomy" id="651740"/>
    <lineage>
        <taxon>Bacteria</taxon>
        <taxon>Pseudomonadati</taxon>
        <taxon>Pseudomonadota</taxon>
        <taxon>Gammaproteobacteria</taxon>
        <taxon>Pseudomonadales</taxon>
        <taxon>Pseudomonadaceae</taxon>
        <taxon>Pseudomonas</taxon>
    </lineage>
</organism>
<dbReference type="GO" id="GO:0003700">
    <property type="term" value="F:DNA-binding transcription factor activity"/>
    <property type="evidence" value="ECO:0007669"/>
    <property type="project" value="InterPro"/>
</dbReference>
<evidence type="ECO:0000313" key="9">
    <source>
        <dbReference type="EMBL" id="PRC06451.1"/>
    </source>
</evidence>
<feature type="domain" description="HTH araC/xylS-type" evidence="8">
    <location>
        <begin position="181"/>
        <end position="278"/>
    </location>
</feature>
<comment type="function">
    <text evidence="6">Regulatory protein of the TOL plasmid xyl operons. XylS activates the xylXYZLTEGFJQKIH operon required for the degradation of toluene, m-xylene and p-xylene.</text>
</comment>
<evidence type="ECO:0000256" key="1">
    <source>
        <dbReference type="ARBA" id="ARBA00004496"/>
    </source>
</evidence>
<dbReference type="Proteomes" id="UP000239458">
    <property type="component" value="Unassembled WGS sequence"/>
</dbReference>
<gene>
    <name evidence="9" type="ORF">CQ006_09250</name>
</gene>
<feature type="region of interest" description="Disordered" evidence="7">
    <location>
        <begin position="276"/>
        <end position="297"/>
    </location>
</feature>
<dbReference type="InterPro" id="IPR009057">
    <property type="entry name" value="Homeodomain-like_sf"/>
</dbReference>